<dbReference type="Proteomes" id="UP001500683">
    <property type="component" value="Unassembled WGS sequence"/>
</dbReference>
<dbReference type="InterPro" id="IPR001647">
    <property type="entry name" value="HTH_TetR"/>
</dbReference>
<evidence type="ECO:0000259" key="3">
    <source>
        <dbReference type="PROSITE" id="PS50977"/>
    </source>
</evidence>
<sequence length="176" mass="19795">MERDGAQALTIERLCAELGVTKGSFYHHFKGIPGFKEALLTHFEDEHTGRFISDAEIAGASARGRLQRLLDLVLEDKNDSDGLETALRSWALQDPEVRAFQEHVDGTRIGYLRGLWRDLGAPEAEIEPMARLLYLILIGAQQIIPPVPANDLREIYELVLRLSPHDPSEQQEKDTP</sequence>
<evidence type="ECO:0000313" key="4">
    <source>
        <dbReference type="EMBL" id="GAA4085823.1"/>
    </source>
</evidence>
<accession>A0ABP7WDI4</accession>
<dbReference type="EMBL" id="BAAAZG010000039">
    <property type="protein sequence ID" value="GAA4085823.1"/>
    <property type="molecule type" value="Genomic_DNA"/>
</dbReference>
<comment type="caution">
    <text evidence="4">The sequence shown here is derived from an EMBL/GenBank/DDBJ whole genome shotgun (WGS) entry which is preliminary data.</text>
</comment>
<organism evidence="4 5">
    <name type="scientific">Actinomadura miaoliensis</name>
    <dbReference type="NCBI Taxonomy" id="430685"/>
    <lineage>
        <taxon>Bacteria</taxon>
        <taxon>Bacillati</taxon>
        <taxon>Actinomycetota</taxon>
        <taxon>Actinomycetes</taxon>
        <taxon>Streptosporangiales</taxon>
        <taxon>Thermomonosporaceae</taxon>
        <taxon>Actinomadura</taxon>
    </lineage>
</organism>
<protein>
    <submittedName>
        <fullName evidence="4">TetR/AcrR family transcriptional regulator</fullName>
    </submittedName>
</protein>
<reference evidence="5" key="1">
    <citation type="journal article" date="2019" name="Int. J. Syst. Evol. Microbiol.">
        <title>The Global Catalogue of Microorganisms (GCM) 10K type strain sequencing project: providing services to taxonomists for standard genome sequencing and annotation.</title>
        <authorList>
            <consortium name="The Broad Institute Genomics Platform"/>
            <consortium name="The Broad Institute Genome Sequencing Center for Infectious Disease"/>
            <person name="Wu L."/>
            <person name="Ma J."/>
        </authorList>
    </citation>
    <scope>NUCLEOTIDE SEQUENCE [LARGE SCALE GENOMIC DNA]</scope>
    <source>
        <strain evidence="5">JCM 16702</strain>
    </source>
</reference>
<keyword evidence="1 2" id="KW-0238">DNA-binding</keyword>
<dbReference type="Gene3D" id="1.10.357.10">
    <property type="entry name" value="Tetracycline Repressor, domain 2"/>
    <property type="match status" value="1"/>
</dbReference>
<gene>
    <name evidence="4" type="ORF">GCM10022214_52270</name>
</gene>
<name>A0ABP7WDI4_9ACTN</name>
<dbReference type="SUPFAM" id="SSF46689">
    <property type="entry name" value="Homeodomain-like"/>
    <property type="match status" value="1"/>
</dbReference>
<evidence type="ECO:0000256" key="2">
    <source>
        <dbReference type="PROSITE-ProRule" id="PRU00335"/>
    </source>
</evidence>
<dbReference type="InterPro" id="IPR009057">
    <property type="entry name" value="Homeodomain-like_sf"/>
</dbReference>
<keyword evidence="5" id="KW-1185">Reference proteome</keyword>
<evidence type="ECO:0000313" key="5">
    <source>
        <dbReference type="Proteomes" id="UP001500683"/>
    </source>
</evidence>
<feature type="DNA-binding region" description="H-T-H motif" evidence="2">
    <location>
        <begin position="10"/>
        <end position="29"/>
    </location>
</feature>
<dbReference type="PROSITE" id="PS50977">
    <property type="entry name" value="HTH_TETR_2"/>
    <property type="match status" value="1"/>
</dbReference>
<evidence type="ECO:0000256" key="1">
    <source>
        <dbReference type="ARBA" id="ARBA00023125"/>
    </source>
</evidence>
<feature type="domain" description="HTH tetR-type" evidence="3">
    <location>
        <begin position="1"/>
        <end position="47"/>
    </location>
</feature>
<dbReference type="Pfam" id="PF00440">
    <property type="entry name" value="TetR_N"/>
    <property type="match status" value="1"/>
</dbReference>
<proteinExistence type="predicted"/>